<comment type="caution">
    <text evidence="2">The sequence shown here is derived from an EMBL/GenBank/DDBJ whole genome shotgun (WGS) entry which is preliminary data.</text>
</comment>
<feature type="region of interest" description="Disordered" evidence="1">
    <location>
        <begin position="91"/>
        <end position="118"/>
    </location>
</feature>
<organism evidence="2 3">
    <name type="scientific">Neoarthrinium moseri</name>
    <dbReference type="NCBI Taxonomy" id="1658444"/>
    <lineage>
        <taxon>Eukaryota</taxon>
        <taxon>Fungi</taxon>
        <taxon>Dikarya</taxon>
        <taxon>Ascomycota</taxon>
        <taxon>Pezizomycotina</taxon>
        <taxon>Sordariomycetes</taxon>
        <taxon>Xylariomycetidae</taxon>
        <taxon>Amphisphaeriales</taxon>
        <taxon>Apiosporaceae</taxon>
        <taxon>Neoarthrinium</taxon>
    </lineage>
</organism>
<evidence type="ECO:0000313" key="2">
    <source>
        <dbReference type="EMBL" id="KAI1865651.1"/>
    </source>
</evidence>
<dbReference type="Proteomes" id="UP000829685">
    <property type="component" value="Unassembled WGS sequence"/>
</dbReference>
<dbReference type="InterPro" id="IPR025494">
    <property type="entry name" value="DUF4385"/>
</dbReference>
<sequence length="287" mass="31607">MTAASLIESTPRAVRMSYRIGRGEQGVLTFEPYKSALLPLWRFRTVAVARASAADLWRRFEVFGEQGDFVGMDMARKFIQMGMTRAKRYANHAGGRKYSKATGEQLPRSEAHRGKQEKEAASRVFREYWERCRAHDVYKKLKEQHPSSWLPWAASKRSPSNHQPSDNGQASQPANQILSNCGLHATQTDLAHKEPAAAVLAHIVHATRRAAVLSVEPGPARDAAIALGVGVLAAALVGEGDELATRRAVVLRPASIAVEVGQTGDAQLRQAFAEPAYGRLGYWLPLW</sequence>
<gene>
    <name evidence="2" type="ORF">JX265_007974</name>
</gene>
<evidence type="ECO:0000313" key="3">
    <source>
        <dbReference type="Proteomes" id="UP000829685"/>
    </source>
</evidence>
<keyword evidence="3" id="KW-1185">Reference proteome</keyword>
<dbReference type="EMBL" id="JAFIMR010000021">
    <property type="protein sequence ID" value="KAI1865651.1"/>
    <property type="molecule type" value="Genomic_DNA"/>
</dbReference>
<feature type="region of interest" description="Disordered" evidence="1">
    <location>
        <begin position="151"/>
        <end position="174"/>
    </location>
</feature>
<evidence type="ECO:0008006" key="4">
    <source>
        <dbReference type="Google" id="ProtNLM"/>
    </source>
</evidence>
<protein>
    <recommendedName>
        <fullName evidence="4">DUF4385 domain-containing protein</fullName>
    </recommendedName>
</protein>
<accession>A0A9P9WIS7</accession>
<evidence type="ECO:0000256" key="1">
    <source>
        <dbReference type="SAM" id="MobiDB-lite"/>
    </source>
</evidence>
<dbReference type="Pfam" id="PF14328">
    <property type="entry name" value="DUF4385"/>
    <property type="match status" value="1"/>
</dbReference>
<reference evidence="2" key="1">
    <citation type="submission" date="2021-03" db="EMBL/GenBank/DDBJ databases">
        <title>Revisited historic fungal species revealed as producer of novel bioactive compounds through whole genome sequencing and comparative genomics.</title>
        <authorList>
            <person name="Vignolle G.A."/>
            <person name="Hochenegger N."/>
            <person name="Mach R.L."/>
            <person name="Mach-Aigner A.R."/>
            <person name="Javad Rahimi M."/>
            <person name="Salim K.A."/>
            <person name="Chan C.M."/>
            <person name="Lim L.B.L."/>
            <person name="Cai F."/>
            <person name="Druzhinina I.S."/>
            <person name="U'Ren J.M."/>
            <person name="Derntl C."/>
        </authorList>
    </citation>
    <scope>NUCLEOTIDE SEQUENCE</scope>
    <source>
        <strain evidence="2">TUCIM 5799</strain>
    </source>
</reference>
<proteinExistence type="predicted"/>
<dbReference type="AlphaFoldDB" id="A0A9P9WIS7"/>
<feature type="compositionally biased region" description="Basic and acidic residues" evidence="1">
    <location>
        <begin position="107"/>
        <end position="118"/>
    </location>
</feature>
<name>A0A9P9WIS7_9PEZI</name>
<feature type="compositionally biased region" description="Polar residues" evidence="1">
    <location>
        <begin position="157"/>
        <end position="174"/>
    </location>
</feature>